<gene>
    <name evidence="1" type="ORF">FCALED_LOCUS6985</name>
</gene>
<dbReference type="InterPro" id="IPR011009">
    <property type="entry name" value="Kinase-like_dom_sf"/>
</dbReference>
<proteinExistence type="predicted"/>
<evidence type="ECO:0000313" key="1">
    <source>
        <dbReference type="EMBL" id="CAG8568755.1"/>
    </source>
</evidence>
<dbReference type="EMBL" id="CAJVPQ010001769">
    <property type="protein sequence ID" value="CAG8568755.1"/>
    <property type="molecule type" value="Genomic_DNA"/>
</dbReference>
<dbReference type="Gene3D" id="1.10.510.10">
    <property type="entry name" value="Transferase(Phosphotransferase) domain 1"/>
    <property type="match status" value="1"/>
</dbReference>
<evidence type="ECO:0000313" key="2">
    <source>
        <dbReference type="Proteomes" id="UP000789570"/>
    </source>
</evidence>
<keyword evidence="2" id="KW-1185">Reference proteome</keyword>
<dbReference type="SUPFAM" id="SSF56112">
    <property type="entry name" value="Protein kinase-like (PK-like)"/>
    <property type="match status" value="1"/>
</dbReference>
<dbReference type="Proteomes" id="UP000789570">
    <property type="component" value="Unassembled WGS sequence"/>
</dbReference>
<organism evidence="1 2">
    <name type="scientific">Funneliformis caledonium</name>
    <dbReference type="NCBI Taxonomy" id="1117310"/>
    <lineage>
        <taxon>Eukaryota</taxon>
        <taxon>Fungi</taxon>
        <taxon>Fungi incertae sedis</taxon>
        <taxon>Mucoromycota</taxon>
        <taxon>Glomeromycotina</taxon>
        <taxon>Glomeromycetes</taxon>
        <taxon>Glomerales</taxon>
        <taxon>Glomeraceae</taxon>
        <taxon>Funneliformis</taxon>
    </lineage>
</organism>
<protein>
    <submittedName>
        <fullName evidence="1">16626_t:CDS:1</fullName>
    </submittedName>
</protein>
<sequence length="125" mass="14821">MSGFGKCTDCGKERISDGWCNACDVNALKENFFGITKDYTSHFMLVMKYYEYYENRDLYSYLDETQGKLCWRDIVIMLWQILEGGIVQYHEKGLIHGNIHGVGIQKEFTILEHKNWDNSWKFSRR</sequence>
<accession>A0A9N9FX15</accession>
<dbReference type="OrthoDB" id="6718656at2759"/>
<comment type="caution">
    <text evidence="1">The sequence shown here is derived from an EMBL/GenBank/DDBJ whole genome shotgun (WGS) entry which is preliminary data.</text>
</comment>
<name>A0A9N9FX15_9GLOM</name>
<dbReference type="AlphaFoldDB" id="A0A9N9FX15"/>
<reference evidence="1" key="1">
    <citation type="submission" date="2021-06" db="EMBL/GenBank/DDBJ databases">
        <authorList>
            <person name="Kallberg Y."/>
            <person name="Tangrot J."/>
            <person name="Rosling A."/>
        </authorList>
    </citation>
    <scope>NUCLEOTIDE SEQUENCE</scope>
    <source>
        <strain evidence="1">UK204</strain>
    </source>
</reference>